<organism evidence="2 3">
    <name type="scientific">Rhodanobacter terrae</name>
    <dbReference type="NCBI Taxonomy" id="418647"/>
    <lineage>
        <taxon>Bacteria</taxon>
        <taxon>Pseudomonadati</taxon>
        <taxon>Pseudomonadota</taxon>
        <taxon>Gammaproteobacteria</taxon>
        <taxon>Lysobacterales</taxon>
        <taxon>Rhodanobacteraceae</taxon>
        <taxon>Rhodanobacter</taxon>
    </lineage>
</organism>
<dbReference type="SUPFAM" id="SSF54913">
    <property type="entry name" value="GlnB-like"/>
    <property type="match status" value="1"/>
</dbReference>
<dbReference type="EMBL" id="JBHSNG010000004">
    <property type="protein sequence ID" value="MFC5580549.1"/>
    <property type="molecule type" value="Genomic_DNA"/>
</dbReference>
<dbReference type="InterPro" id="IPR015867">
    <property type="entry name" value="N-reg_PII/ATP_PRibTrfase_C"/>
</dbReference>
<sequence length="113" mass="12377">MARPLPTPDTVLLCYCSCPDATCAQGIAEALVGERLAACVNRLPGISSTYRWLGTVTTDGEELLLIKTTTGRFEALRKRLLQLHPYELPELIAVPVEHGHDAYLDWVRANATG</sequence>
<dbReference type="Gene3D" id="3.30.70.120">
    <property type="match status" value="1"/>
</dbReference>
<dbReference type="PANTHER" id="PTHR23419">
    <property type="entry name" value="DIVALENT CATION TOLERANCE CUTA-RELATED"/>
    <property type="match status" value="1"/>
</dbReference>
<keyword evidence="3" id="KW-1185">Reference proteome</keyword>
<dbReference type="RefSeq" id="WP_377325138.1">
    <property type="nucleotide sequence ID" value="NZ_JBHSNG010000004.1"/>
</dbReference>
<protein>
    <submittedName>
        <fullName evidence="2">Divalent-cation tolerance protein CutA</fullName>
    </submittedName>
</protein>
<evidence type="ECO:0000256" key="1">
    <source>
        <dbReference type="ARBA" id="ARBA00010169"/>
    </source>
</evidence>
<gene>
    <name evidence="2" type="primary">cutA</name>
    <name evidence="2" type="ORF">ACFPPB_05440</name>
</gene>
<evidence type="ECO:0000313" key="2">
    <source>
        <dbReference type="EMBL" id="MFC5580549.1"/>
    </source>
</evidence>
<name>A0ABW0SU63_9GAMM</name>
<dbReference type="Pfam" id="PF03091">
    <property type="entry name" value="CutA1"/>
    <property type="match status" value="1"/>
</dbReference>
<comment type="similarity">
    <text evidence="1">Belongs to the CutA family.</text>
</comment>
<dbReference type="PANTHER" id="PTHR23419:SF8">
    <property type="entry name" value="FI09726P"/>
    <property type="match status" value="1"/>
</dbReference>
<reference evidence="3" key="1">
    <citation type="journal article" date="2019" name="Int. J. Syst. Evol. Microbiol.">
        <title>The Global Catalogue of Microorganisms (GCM) 10K type strain sequencing project: providing services to taxonomists for standard genome sequencing and annotation.</title>
        <authorList>
            <consortium name="The Broad Institute Genomics Platform"/>
            <consortium name="The Broad Institute Genome Sequencing Center for Infectious Disease"/>
            <person name="Wu L."/>
            <person name="Ma J."/>
        </authorList>
    </citation>
    <scope>NUCLEOTIDE SEQUENCE [LARGE SCALE GENOMIC DNA]</scope>
    <source>
        <strain evidence="3">CGMCC 1.13587</strain>
    </source>
</reference>
<dbReference type="InterPro" id="IPR011322">
    <property type="entry name" value="N-reg_PII-like_a/b"/>
</dbReference>
<comment type="caution">
    <text evidence="2">The sequence shown here is derived from an EMBL/GenBank/DDBJ whole genome shotgun (WGS) entry which is preliminary data.</text>
</comment>
<proteinExistence type="inferred from homology"/>
<evidence type="ECO:0000313" key="3">
    <source>
        <dbReference type="Proteomes" id="UP001596111"/>
    </source>
</evidence>
<dbReference type="Proteomes" id="UP001596111">
    <property type="component" value="Unassembled WGS sequence"/>
</dbReference>
<dbReference type="InterPro" id="IPR004323">
    <property type="entry name" value="Ion_tolerance_CutA"/>
</dbReference>
<accession>A0ABW0SU63</accession>